<dbReference type="PANTHER" id="PTHR18964">
    <property type="entry name" value="ROK (REPRESSOR, ORF, KINASE) FAMILY"/>
    <property type="match status" value="1"/>
</dbReference>
<gene>
    <name evidence="2" type="ORF">A5821_001358</name>
</gene>
<evidence type="ECO:0000256" key="1">
    <source>
        <dbReference type="ARBA" id="ARBA00006479"/>
    </source>
</evidence>
<dbReference type="Pfam" id="PF00480">
    <property type="entry name" value="ROK"/>
    <property type="match status" value="2"/>
</dbReference>
<reference evidence="2" key="1">
    <citation type="submission" date="2017-05" db="EMBL/GenBank/DDBJ databases">
        <authorList>
            <consortium name="The Broad Institute Genomics Platform"/>
            <consortium name="The Broad Institute Genomic Center for Infectious Diseases"/>
            <person name="Earl A."/>
            <person name="Manson A."/>
            <person name="Schwartman J."/>
            <person name="Gilmore M."/>
            <person name="Abouelleil A."/>
            <person name="Cao P."/>
            <person name="Chapman S."/>
            <person name="Cusick C."/>
            <person name="Shea T."/>
            <person name="Young S."/>
            <person name="Neafsey D."/>
            <person name="Nusbaum C."/>
            <person name="Birren B."/>
        </authorList>
    </citation>
    <scope>NUCLEOTIDE SEQUENCE</scope>
    <source>
        <strain evidence="2">7F3_DIV0205</strain>
    </source>
</reference>
<evidence type="ECO:0000313" key="2">
    <source>
        <dbReference type="EMBL" id="WYK00264.1"/>
    </source>
</evidence>
<protein>
    <recommendedName>
        <fullName evidence="4">ROK family protein</fullName>
    </recommendedName>
</protein>
<dbReference type="EMBL" id="CP147244">
    <property type="protein sequence ID" value="WYK00264.1"/>
    <property type="molecule type" value="Genomic_DNA"/>
</dbReference>
<dbReference type="RefSeq" id="WP_086313815.1">
    <property type="nucleotide sequence ID" value="NZ_CP147244.1"/>
</dbReference>
<sequence>MKKILVLDIGGTFIKYGLVVSGQLEQVKKQATPKTMDAFNVCLNRIKKEFPEPFDGVSISMPGIIDAESGFAVHGGSLEFVRQMDIRTFYEAIFDCTVAVENDARSGILGEMNQGQLTGIENAAMIVLGTGVGGSLIVNGQLVKGFHQAAGELSLVQTDSAMRLTDLFAVKNSVYSLLKPFAKMLNKPVDKVSGEAFFESIKNEEPAAQIILQDYCDSLAVQIWNLQAILDPEKIVIGGGISSQAILLDYIKQSLQKNVTSLNIGPLASIIAPNVVLSSLGNDANLIGAYYHFISKHGK</sequence>
<accession>A0AAQ3Y6X0</accession>
<keyword evidence="3" id="KW-1185">Reference proteome</keyword>
<dbReference type="CDD" id="cd24152">
    <property type="entry name" value="ASKHA_NBD_ROK-like"/>
    <property type="match status" value="1"/>
</dbReference>
<organism evidence="2 3">
    <name type="scientific">Candidatus Enterococcus palustris</name>
    <dbReference type="NCBI Taxonomy" id="1834189"/>
    <lineage>
        <taxon>Bacteria</taxon>
        <taxon>Bacillati</taxon>
        <taxon>Bacillota</taxon>
        <taxon>Bacilli</taxon>
        <taxon>Lactobacillales</taxon>
        <taxon>Enterococcaceae</taxon>
        <taxon>Enterococcus</taxon>
    </lineage>
</organism>
<dbReference type="SUPFAM" id="SSF53067">
    <property type="entry name" value="Actin-like ATPase domain"/>
    <property type="match status" value="1"/>
</dbReference>
<name>A0AAQ3Y6X0_9ENTE</name>
<evidence type="ECO:0008006" key="4">
    <source>
        <dbReference type="Google" id="ProtNLM"/>
    </source>
</evidence>
<comment type="similarity">
    <text evidence="1">Belongs to the ROK (NagC/XylR) family.</text>
</comment>
<proteinExistence type="inferred from homology"/>
<dbReference type="AlphaFoldDB" id="A0AAQ3Y6X0"/>
<dbReference type="InterPro" id="IPR000600">
    <property type="entry name" value="ROK"/>
</dbReference>
<evidence type="ECO:0000313" key="3">
    <source>
        <dbReference type="Proteomes" id="UP000194948"/>
    </source>
</evidence>
<dbReference type="InterPro" id="IPR043129">
    <property type="entry name" value="ATPase_NBD"/>
</dbReference>
<dbReference type="Gene3D" id="3.30.420.40">
    <property type="match status" value="2"/>
</dbReference>
<reference evidence="2" key="2">
    <citation type="submission" date="2024-03" db="EMBL/GenBank/DDBJ databases">
        <title>The Genome Sequence of Enterococcus sp. DIV0205d.</title>
        <authorList>
            <consortium name="The Broad Institute Genomics Platform"/>
            <consortium name="The Broad Institute Microbial Omics Core"/>
            <consortium name="The Broad Institute Genomic Center for Infectious Diseases"/>
            <person name="Earl A."/>
            <person name="Manson A."/>
            <person name="Gilmore M."/>
            <person name="Schwartman J."/>
            <person name="Shea T."/>
            <person name="Abouelleil A."/>
            <person name="Cao P."/>
            <person name="Chapman S."/>
            <person name="Cusick C."/>
            <person name="Young S."/>
            <person name="Neafsey D."/>
            <person name="Nusbaum C."/>
            <person name="Birren B."/>
        </authorList>
    </citation>
    <scope>NUCLEOTIDE SEQUENCE</scope>
    <source>
        <strain evidence="2">7F3_DIV0205</strain>
    </source>
</reference>
<dbReference type="Proteomes" id="UP000194948">
    <property type="component" value="Chromosome"/>
</dbReference>
<dbReference type="PANTHER" id="PTHR18964:SF170">
    <property type="entry name" value="SUGAR KINASE"/>
    <property type="match status" value="1"/>
</dbReference>